<dbReference type="PANTHER" id="PTHR33070:SF117">
    <property type="match status" value="1"/>
</dbReference>
<proteinExistence type="predicted"/>
<name>A0ABC9BMF2_9POAL</name>
<dbReference type="Proteomes" id="UP001497457">
    <property type="component" value="Chromosome 25rd"/>
</dbReference>
<dbReference type="PANTHER" id="PTHR33070">
    <property type="entry name" value="OS06G0725500 PROTEIN"/>
    <property type="match status" value="1"/>
</dbReference>
<reference evidence="2 3" key="1">
    <citation type="submission" date="2024-10" db="EMBL/GenBank/DDBJ databases">
        <authorList>
            <person name="Ryan C."/>
        </authorList>
    </citation>
    <scope>NUCLEOTIDE SEQUENCE [LARGE SCALE GENOMIC DNA]</scope>
</reference>
<dbReference type="Proteomes" id="UP001497457">
    <property type="component" value="Chromosome 26rd"/>
</dbReference>
<keyword evidence="3" id="KW-1185">Reference proteome</keyword>
<sequence length="239" mass="26941">MAYHLRSSSVPSSPCSNKIEVDKQLQTMKTTVFSSSVTTRTIGDGFRKLGEVYNCISELACLPSSQVTRQRKAIERELERSLVLLDLCNAMQESFGELKASIMDMQLALKRGDDALVQVMIQSYIRLAKKAQKQSKKISKKSMTADQENCRMIKLLSEAREIAISMLEMSSHLLIKQISVPSANKWSLVSKTFQKRRVVCEEEQLQALELDIVDLESGVEALFRTLIQSRVSLLNTLSF</sequence>
<dbReference type="Pfam" id="PF03087">
    <property type="entry name" value="BPS1"/>
    <property type="match status" value="1"/>
</dbReference>
<dbReference type="EMBL" id="OZ075135">
    <property type="protein sequence ID" value="CAL4996430.1"/>
    <property type="molecule type" value="Genomic_DNA"/>
</dbReference>
<dbReference type="EMBL" id="OZ075136">
    <property type="protein sequence ID" value="CAL5004403.1"/>
    <property type="molecule type" value="Genomic_DNA"/>
</dbReference>
<evidence type="ECO:0000313" key="2">
    <source>
        <dbReference type="EMBL" id="CAL5004403.1"/>
    </source>
</evidence>
<gene>
    <name evidence="1" type="ORF">URODEC1_LOCUS62897</name>
    <name evidence="2" type="ORF">URODEC1_LOCUS66874</name>
</gene>
<accession>A0ABC9BMF2</accession>
<dbReference type="InterPro" id="IPR004320">
    <property type="entry name" value="BPS1_pln"/>
</dbReference>
<protein>
    <submittedName>
        <fullName evidence="2">Uncharacterized protein</fullName>
    </submittedName>
</protein>
<evidence type="ECO:0000313" key="1">
    <source>
        <dbReference type="EMBL" id="CAL4996430.1"/>
    </source>
</evidence>
<dbReference type="AlphaFoldDB" id="A0ABC9BMF2"/>
<evidence type="ECO:0000313" key="3">
    <source>
        <dbReference type="Proteomes" id="UP001497457"/>
    </source>
</evidence>
<organism evidence="2 3">
    <name type="scientific">Urochloa decumbens</name>
    <dbReference type="NCBI Taxonomy" id="240449"/>
    <lineage>
        <taxon>Eukaryota</taxon>
        <taxon>Viridiplantae</taxon>
        <taxon>Streptophyta</taxon>
        <taxon>Embryophyta</taxon>
        <taxon>Tracheophyta</taxon>
        <taxon>Spermatophyta</taxon>
        <taxon>Magnoliopsida</taxon>
        <taxon>Liliopsida</taxon>
        <taxon>Poales</taxon>
        <taxon>Poaceae</taxon>
        <taxon>PACMAD clade</taxon>
        <taxon>Panicoideae</taxon>
        <taxon>Panicodae</taxon>
        <taxon>Paniceae</taxon>
        <taxon>Melinidinae</taxon>
        <taxon>Urochloa</taxon>
    </lineage>
</organism>